<feature type="region of interest" description="Disordered" evidence="1">
    <location>
        <begin position="10"/>
        <end position="61"/>
    </location>
</feature>
<dbReference type="Proteomes" id="UP001230328">
    <property type="component" value="Unassembled WGS sequence"/>
</dbReference>
<evidence type="ECO:0000313" key="3">
    <source>
        <dbReference type="Proteomes" id="UP001230328"/>
    </source>
</evidence>
<accession>A0ABU0ST18</accession>
<keyword evidence="3" id="KW-1185">Reference proteome</keyword>
<dbReference type="EMBL" id="JAUSZI010000002">
    <property type="protein sequence ID" value="MDQ1026631.1"/>
    <property type="molecule type" value="Genomic_DNA"/>
</dbReference>
<dbReference type="RefSeq" id="WP_373466690.1">
    <property type="nucleotide sequence ID" value="NZ_JAUSZI010000002.1"/>
</dbReference>
<reference evidence="2 3" key="1">
    <citation type="submission" date="2023-07" db="EMBL/GenBank/DDBJ databases">
        <title>Comparative genomics of wheat-associated soil bacteria to identify genetic determinants of phenazine resistance.</title>
        <authorList>
            <person name="Mouncey N."/>
        </authorList>
    </citation>
    <scope>NUCLEOTIDE SEQUENCE [LARGE SCALE GENOMIC DNA]</scope>
    <source>
        <strain evidence="2 3">V2I4</strain>
    </source>
</reference>
<organism evidence="2 3">
    <name type="scientific">Streptomyces umbrinus</name>
    <dbReference type="NCBI Taxonomy" id="67370"/>
    <lineage>
        <taxon>Bacteria</taxon>
        <taxon>Bacillati</taxon>
        <taxon>Actinomycetota</taxon>
        <taxon>Actinomycetes</taxon>
        <taxon>Kitasatosporales</taxon>
        <taxon>Streptomycetaceae</taxon>
        <taxon>Streptomyces</taxon>
        <taxon>Streptomyces phaeochromogenes group</taxon>
    </lineage>
</organism>
<proteinExistence type="predicted"/>
<protein>
    <submittedName>
        <fullName evidence="2">Uncharacterized protein</fullName>
    </submittedName>
</protein>
<evidence type="ECO:0000256" key="1">
    <source>
        <dbReference type="SAM" id="MobiDB-lite"/>
    </source>
</evidence>
<name>A0ABU0ST18_9ACTN</name>
<gene>
    <name evidence="2" type="ORF">QF035_004213</name>
</gene>
<feature type="compositionally biased region" description="Low complexity" evidence="1">
    <location>
        <begin position="23"/>
        <end position="34"/>
    </location>
</feature>
<comment type="caution">
    <text evidence="2">The sequence shown here is derived from an EMBL/GenBank/DDBJ whole genome shotgun (WGS) entry which is preliminary data.</text>
</comment>
<evidence type="ECO:0000313" key="2">
    <source>
        <dbReference type="EMBL" id="MDQ1026631.1"/>
    </source>
</evidence>
<sequence>MELVVIKEILGTPTSASPPPSTPTSGSASSAMPSIFLVTPAEITGEPDDDAEPPLCEVSVR</sequence>